<feature type="transmembrane region" description="Helical" evidence="1">
    <location>
        <begin position="254"/>
        <end position="273"/>
    </location>
</feature>
<feature type="transmembrane region" description="Helical" evidence="1">
    <location>
        <begin position="163"/>
        <end position="182"/>
    </location>
</feature>
<dbReference type="EMBL" id="JAAGVY010000024">
    <property type="protein sequence ID" value="NEN24330.1"/>
    <property type="molecule type" value="Genomic_DNA"/>
</dbReference>
<comment type="caution">
    <text evidence="2">The sequence shown here is derived from an EMBL/GenBank/DDBJ whole genome shotgun (WGS) entry which is preliminary data.</text>
</comment>
<dbReference type="Proteomes" id="UP000486602">
    <property type="component" value="Unassembled WGS sequence"/>
</dbReference>
<dbReference type="Pfam" id="PF04134">
    <property type="entry name" value="DCC1-like"/>
    <property type="match status" value="1"/>
</dbReference>
<evidence type="ECO:0000313" key="3">
    <source>
        <dbReference type="Proteomes" id="UP000486602"/>
    </source>
</evidence>
<name>A0A7K3WRM3_9FLAO</name>
<keyword evidence="3" id="KW-1185">Reference proteome</keyword>
<organism evidence="2 3">
    <name type="scientific">Cryomorpha ignava</name>
    <dbReference type="NCBI Taxonomy" id="101383"/>
    <lineage>
        <taxon>Bacteria</taxon>
        <taxon>Pseudomonadati</taxon>
        <taxon>Bacteroidota</taxon>
        <taxon>Flavobacteriia</taxon>
        <taxon>Flavobacteriales</taxon>
        <taxon>Cryomorphaceae</taxon>
        <taxon>Cryomorpha</taxon>
    </lineage>
</organism>
<dbReference type="InterPro" id="IPR007263">
    <property type="entry name" value="DCC1-like"/>
</dbReference>
<dbReference type="AlphaFoldDB" id="A0A7K3WRM3"/>
<evidence type="ECO:0000256" key="1">
    <source>
        <dbReference type="SAM" id="Phobius"/>
    </source>
</evidence>
<evidence type="ECO:0000313" key="2">
    <source>
        <dbReference type="EMBL" id="NEN24330.1"/>
    </source>
</evidence>
<gene>
    <name evidence="2" type="ORF">G3O08_12525</name>
</gene>
<dbReference type="GO" id="GO:0015035">
    <property type="term" value="F:protein-disulfide reductase activity"/>
    <property type="evidence" value="ECO:0007669"/>
    <property type="project" value="InterPro"/>
</dbReference>
<proteinExistence type="predicted"/>
<feature type="transmembrane region" description="Helical" evidence="1">
    <location>
        <begin position="224"/>
        <end position="242"/>
    </location>
</feature>
<keyword evidence="1" id="KW-0472">Membrane</keyword>
<feature type="transmembrane region" description="Helical" evidence="1">
    <location>
        <begin position="134"/>
        <end position="151"/>
    </location>
</feature>
<dbReference type="RefSeq" id="WP_163285723.1">
    <property type="nucleotide sequence ID" value="NZ_JAAGVY010000024.1"/>
</dbReference>
<reference evidence="2 3" key="1">
    <citation type="submission" date="2020-02" db="EMBL/GenBank/DDBJ databases">
        <title>Out from the shadows clarifying the taxonomy of the family Cryomorphaceae and related taxa by utilizing the GTDB taxonomic framework.</title>
        <authorList>
            <person name="Bowman J.P."/>
        </authorList>
    </citation>
    <scope>NUCLEOTIDE SEQUENCE [LARGE SCALE GENOMIC DNA]</scope>
    <source>
        <strain evidence="2 3">QSSC 1-22</strain>
    </source>
</reference>
<keyword evidence="1" id="KW-0812">Transmembrane</keyword>
<keyword evidence="1" id="KW-1133">Transmembrane helix</keyword>
<sequence length="274" mass="31148">MIKNKKLLIDADCPMCQLYGKGFERLHLIDSQTVIPYQNTGDQYCWSVNLDRARSEIAFVDTETKETVYGIDAFIEIVSQNSPGLNRFLRFSPFHWILLKFYRLISFNRKVIASSKGLNPGLACEPDVHRAYRWTYIISTAIFTGFVLSILGQRLSAALGFTYFPMMEYGICFGQIIWQGIVAKSFNKTKFLDYLGNMSTVSFLGALLLIPALLIHSILGLGPLYLIIAFGLVVLIMLQTHLSRCKTLEMSKWMTFSWIGYRILVLALLILIAL</sequence>
<feature type="transmembrane region" description="Helical" evidence="1">
    <location>
        <begin position="194"/>
        <end position="218"/>
    </location>
</feature>
<accession>A0A7K3WRM3</accession>
<protein>
    <submittedName>
        <fullName evidence="2">DUF393 domain-containing protein</fullName>
    </submittedName>
</protein>